<protein>
    <submittedName>
        <fullName evidence="1">Uncharacterized protein</fullName>
    </submittedName>
</protein>
<organism evidence="1 2">
    <name type="scientific">Solanum commersonii</name>
    <name type="common">Commerson's wild potato</name>
    <name type="synonym">Commerson's nightshade</name>
    <dbReference type="NCBI Taxonomy" id="4109"/>
    <lineage>
        <taxon>Eukaryota</taxon>
        <taxon>Viridiplantae</taxon>
        <taxon>Streptophyta</taxon>
        <taxon>Embryophyta</taxon>
        <taxon>Tracheophyta</taxon>
        <taxon>Spermatophyta</taxon>
        <taxon>Magnoliopsida</taxon>
        <taxon>eudicotyledons</taxon>
        <taxon>Gunneridae</taxon>
        <taxon>Pentapetalae</taxon>
        <taxon>asterids</taxon>
        <taxon>lamiids</taxon>
        <taxon>Solanales</taxon>
        <taxon>Solanaceae</taxon>
        <taxon>Solanoideae</taxon>
        <taxon>Solaneae</taxon>
        <taxon>Solanum</taxon>
    </lineage>
</organism>
<dbReference type="AlphaFoldDB" id="A0A9J5ZVL5"/>
<reference evidence="1 2" key="1">
    <citation type="submission" date="2020-09" db="EMBL/GenBank/DDBJ databases">
        <title>De no assembly of potato wild relative species, Solanum commersonii.</title>
        <authorList>
            <person name="Cho K."/>
        </authorList>
    </citation>
    <scope>NUCLEOTIDE SEQUENCE [LARGE SCALE GENOMIC DNA]</scope>
    <source>
        <strain evidence="1">LZ3.2</strain>
        <tissue evidence="1">Leaf</tissue>
    </source>
</reference>
<feature type="non-terminal residue" evidence="1">
    <location>
        <position position="1"/>
    </location>
</feature>
<keyword evidence="2" id="KW-1185">Reference proteome</keyword>
<proteinExistence type="predicted"/>
<dbReference type="EMBL" id="JACXVP010000003">
    <property type="protein sequence ID" value="KAG5615975.1"/>
    <property type="molecule type" value="Genomic_DNA"/>
</dbReference>
<sequence length="77" mass="9016">MEAKLMTYDFEIELLLCWMREGYCRGARKGYFTNQNFEEKTISERSVVKEVEAVNIIREGVPTQLIHTLREGDTLTN</sequence>
<accession>A0A9J5ZVL5</accession>
<evidence type="ECO:0000313" key="1">
    <source>
        <dbReference type="EMBL" id="KAG5615975.1"/>
    </source>
</evidence>
<evidence type="ECO:0000313" key="2">
    <source>
        <dbReference type="Proteomes" id="UP000824120"/>
    </source>
</evidence>
<dbReference type="Proteomes" id="UP000824120">
    <property type="component" value="Chromosome 3"/>
</dbReference>
<name>A0A9J5ZVL5_SOLCO</name>
<comment type="caution">
    <text evidence="1">The sequence shown here is derived from an EMBL/GenBank/DDBJ whole genome shotgun (WGS) entry which is preliminary data.</text>
</comment>
<gene>
    <name evidence="1" type="ORF">H5410_015799</name>
</gene>